<dbReference type="EMBL" id="GBXM01066657">
    <property type="protein sequence ID" value="JAH41920.1"/>
    <property type="molecule type" value="Transcribed_RNA"/>
</dbReference>
<reference evidence="1" key="2">
    <citation type="journal article" date="2015" name="Fish Shellfish Immunol.">
        <title>Early steps in the European eel (Anguilla anguilla)-Vibrio vulnificus interaction in the gills: Role of the RtxA13 toxin.</title>
        <authorList>
            <person name="Callol A."/>
            <person name="Pajuelo D."/>
            <person name="Ebbesson L."/>
            <person name="Teles M."/>
            <person name="MacKenzie S."/>
            <person name="Amaro C."/>
        </authorList>
    </citation>
    <scope>NUCLEOTIDE SEQUENCE</scope>
</reference>
<protein>
    <submittedName>
        <fullName evidence="1">Uncharacterized protein</fullName>
    </submittedName>
</protein>
<evidence type="ECO:0000313" key="1">
    <source>
        <dbReference type="EMBL" id="JAH41920.1"/>
    </source>
</evidence>
<organism evidence="1">
    <name type="scientific">Anguilla anguilla</name>
    <name type="common">European freshwater eel</name>
    <name type="synonym">Muraena anguilla</name>
    <dbReference type="NCBI Taxonomy" id="7936"/>
    <lineage>
        <taxon>Eukaryota</taxon>
        <taxon>Metazoa</taxon>
        <taxon>Chordata</taxon>
        <taxon>Craniata</taxon>
        <taxon>Vertebrata</taxon>
        <taxon>Euteleostomi</taxon>
        <taxon>Actinopterygii</taxon>
        <taxon>Neopterygii</taxon>
        <taxon>Teleostei</taxon>
        <taxon>Anguilliformes</taxon>
        <taxon>Anguillidae</taxon>
        <taxon>Anguilla</taxon>
    </lineage>
</organism>
<sequence>MRPLLADDPIVLKHNNIRFKPDFCTHNVKTELCIALQLMLLTAC</sequence>
<accession>A0A0E9SMN7</accession>
<name>A0A0E9SMN7_ANGAN</name>
<dbReference type="AlphaFoldDB" id="A0A0E9SMN7"/>
<proteinExistence type="predicted"/>
<reference evidence="1" key="1">
    <citation type="submission" date="2014-11" db="EMBL/GenBank/DDBJ databases">
        <authorList>
            <person name="Amaro Gonzalez C."/>
        </authorList>
    </citation>
    <scope>NUCLEOTIDE SEQUENCE</scope>
</reference>